<dbReference type="PRINTS" id="PR00344">
    <property type="entry name" value="BCTRLSENSOR"/>
</dbReference>
<dbReference type="GO" id="GO:0016301">
    <property type="term" value="F:kinase activity"/>
    <property type="evidence" value="ECO:0007669"/>
    <property type="project" value="UniProtKB-KW"/>
</dbReference>
<keyword evidence="8" id="KW-0547">Nucleotide-binding</keyword>
<organism evidence="17 18">
    <name type="scientific">Tepidibacter hydrothermalis</name>
    <dbReference type="NCBI Taxonomy" id="3036126"/>
    <lineage>
        <taxon>Bacteria</taxon>
        <taxon>Bacillati</taxon>
        <taxon>Bacillota</taxon>
        <taxon>Clostridia</taxon>
        <taxon>Peptostreptococcales</taxon>
        <taxon>Peptostreptococcaceae</taxon>
        <taxon>Tepidibacter</taxon>
    </lineage>
</organism>
<feature type="transmembrane region" description="Helical" evidence="14">
    <location>
        <begin position="20"/>
        <end position="43"/>
    </location>
</feature>
<keyword evidence="18" id="KW-1185">Reference proteome</keyword>
<dbReference type="InterPro" id="IPR003661">
    <property type="entry name" value="HisK_dim/P_dom"/>
</dbReference>
<evidence type="ECO:0000256" key="10">
    <source>
        <dbReference type="ARBA" id="ARBA00022840"/>
    </source>
</evidence>
<dbReference type="PANTHER" id="PTHR45528:SF1">
    <property type="entry name" value="SENSOR HISTIDINE KINASE CPXA"/>
    <property type="match status" value="1"/>
</dbReference>
<comment type="catalytic activity">
    <reaction evidence="1">
        <text>ATP + protein L-histidine = ADP + protein N-phospho-L-histidine.</text>
        <dbReference type="EC" id="2.7.13.3"/>
    </reaction>
</comment>
<dbReference type="EC" id="2.7.13.3" evidence="3"/>
<protein>
    <recommendedName>
        <fullName evidence="3">histidine kinase</fullName>
        <ecNumber evidence="3">2.7.13.3</ecNumber>
    </recommendedName>
</protein>
<evidence type="ECO:0000256" key="6">
    <source>
        <dbReference type="ARBA" id="ARBA00022679"/>
    </source>
</evidence>
<evidence type="ECO:0000256" key="1">
    <source>
        <dbReference type="ARBA" id="ARBA00000085"/>
    </source>
</evidence>
<dbReference type="CDD" id="cd00082">
    <property type="entry name" value="HisKA"/>
    <property type="match status" value="1"/>
</dbReference>
<name>A0ABY8EEZ9_9FIRM</name>
<dbReference type="SUPFAM" id="SSF47384">
    <property type="entry name" value="Homodimeric domain of signal transducing histidine kinase"/>
    <property type="match status" value="1"/>
</dbReference>
<dbReference type="Gene3D" id="1.10.287.130">
    <property type="match status" value="1"/>
</dbReference>
<dbReference type="InterPro" id="IPR005467">
    <property type="entry name" value="His_kinase_dom"/>
</dbReference>
<dbReference type="InterPro" id="IPR036890">
    <property type="entry name" value="HATPase_C_sf"/>
</dbReference>
<dbReference type="Gene3D" id="6.10.340.10">
    <property type="match status" value="1"/>
</dbReference>
<dbReference type="Proteomes" id="UP001222800">
    <property type="component" value="Chromosome"/>
</dbReference>
<keyword evidence="7 14" id="KW-0812">Transmembrane</keyword>
<dbReference type="CDD" id="cd06225">
    <property type="entry name" value="HAMP"/>
    <property type="match status" value="1"/>
</dbReference>
<evidence type="ECO:0000256" key="7">
    <source>
        <dbReference type="ARBA" id="ARBA00022692"/>
    </source>
</evidence>
<dbReference type="Gene3D" id="3.30.565.10">
    <property type="entry name" value="Histidine kinase-like ATPase, C-terminal domain"/>
    <property type="match status" value="1"/>
</dbReference>
<evidence type="ECO:0000256" key="9">
    <source>
        <dbReference type="ARBA" id="ARBA00022777"/>
    </source>
</evidence>
<dbReference type="InterPro" id="IPR036097">
    <property type="entry name" value="HisK_dim/P_sf"/>
</dbReference>
<evidence type="ECO:0000313" key="17">
    <source>
        <dbReference type="EMBL" id="WFD10159.1"/>
    </source>
</evidence>
<dbReference type="InterPro" id="IPR003594">
    <property type="entry name" value="HATPase_dom"/>
</dbReference>
<dbReference type="Pfam" id="PF02518">
    <property type="entry name" value="HATPase_c"/>
    <property type="match status" value="1"/>
</dbReference>
<dbReference type="SMART" id="SM00304">
    <property type="entry name" value="HAMP"/>
    <property type="match status" value="1"/>
</dbReference>
<reference evidence="17 18" key="1">
    <citation type="submission" date="2023-03" db="EMBL/GenBank/DDBJ databases">
        <title>Complete genome sequence of Tepidibacter sp. SWIR-1, isolated from a deep-sea hydrothermal vent.</title>
        <authorList>
            <person name="Li X."/>
        </authorList>
    </citation>
    <scope>NUCLEOTIDE SEQUENCE [LARGE SCALE GENOMIC DNA]</scope>
    <source>
        <strain evidence="17 18">SWIR-1</strain>
    </source>
</reference>
<evidence type="ECO:0000256" key="14">
    <source>
        <dbReference type="SAM" id="Phobius"/>
    </source>
</evidence>
<dbReference type="InterPro" id="IPR003660">
    <property type="entry name" value="HAMP_dom"/>
</dbReference>
<dbReference type="PROSITE" id="PS50109">
    <property type="entry name" value="HIS_KIN"/>
    <property type="match status" value="1"/>
</dbReference>
<dbReference type="EMBL" id="CP120733">
    <property type="protein sequence ID" value="WFD10159.1"/>
    <property type="molecule type" value="Genomic_DNA"/>
</dbReference>
<keyword evidence="11 14" id="KW-1133">Transmembrane helix</keyword>
<evidence type="ECO:0000256" key="13">
    <source>
        <dbReference type="ARBA" id="ARBA00023136"/>
    </source>
</evidence>
<sequence length="473" mass="54687">MIKISNPFRKINISTKLFLNYLFLFVIVVFILIFSFAGGMTYIAKHNKGTIDDVDMESLYENIYEHGIDRACKIEGIKDNSYIELLDENLTVLDEYNSVHPKGYVYEQKEFNKIIIPNYYYYQYSEDINEESNSFNVYYSEETDNILLASVPNQEIKFIQKVLKVIFIIFVLVLLIVIIIYAKWTSISLVRPIKSLVKGVNEISKGNYDTRIKIKSKNELGILKDAINNMSKKIEEEIFLREKAEKNRKRLILDISHDLKTPLTNIMGYSETIYYDMELDESIKNRYLNIIMSNSKKANELISDLFELSKIDSDDNKIELKKQDICEFIRILLIDYVFEIEENSMDYEFDIPDYEIMCDISDKYLQRAISNLIVNSIKYSGKESTIKVSIRKANNDAIINIEDNGIGIKSDSIKDIFEPFVRADSSRNSKTGGTGLGLAITRAIIKKHGGDIYLDPYVDKGCKFIITIPIIKT</sequence>
<evidence type="ECO:0000259" key="16">
    <source>
        <dbReference type="PROSITE" id="PS50885"/>
    </source>
</evidence>
<accession>A0ABY8EEZ9</accession>
<keyword evidence="12" id="KW-0902">Two-component regulatory system</keyword>
<dbReference type="PROSITE" id="PS50885">
    <property type="entry name" value="HAMP"/>
    <property type="match status" value="1"/>
</dbReference>
<evidence type="ECO:0000256" key="3">
    <source>
        <dbReference type="ARBA" id="ARBA00012438"/>
    </source>
</evidence>
<dbReference type="SUPFAM" id="SSF55874">
    <property type="entry name" value="ATPase domain of HSP90 chaperone/DNA topoisomerase II/histidine kinase"/>
    <property type="match status" value="1"/>
</dbReference>
<dbReference type="CDD" id="cd00075">
    <property type="entry name" value="HATPase"/>
    <property type="match status" value="1"/>
</dbReference>
<evidence type="ECO:0000256" key="4">
    <source>
        <dbReference type="ARBA" id="ARBA00022475"/>
    </source>
</evidence>
<evidence type="ECO:0000256" key="12">
    <source>
        <dbReference type="ARBA" id="ARBA00023012"/>
    </source>
</evidence>
<keyword evidence="13 14" id="KW-0472">Membrane</keyword>
<feature type="transmembrane region" description="Helical" evidence="14">
    <location>
        <begin position="162"/>
        <end position="184"/>
    </location>
</feature>
<gene>
    <name evidence="17" type="ORF">P4S50_17640</name>
</gene>
<dbReference type="SMART" id="SM00388">
    <property type="entry name" value="HisKA"/>
    <property type="match status" value="1"/>
</dbReference>
<dbReference type="Pfam" id="PF00672">
    <property type="entry name" value="HAMP"/>
    <property type="match status" value="1"/>
</dbReference>
<keyword evidence="4" id="KW-1003">Cell membrane</keyword>
<dbReference type="InterPro" id="IPR004358">
    <property type="entry name" value="Sig_transdc_His_kin-like_C"/>
</dbReference>
<feature type="domain" description="HAMP" evidence="16">
    <location>
        <begin position="187"/>
        <end position="239"/>
    </location>
</feature>
<evidence type="ECO:0000256" key="11">
    <source>
        <dbReference type="ARBA" id="ARBA00022989"/>
    </source>
</evidence>
<keyword evidence="10" id="KW-0067">ATP-binding</keyword>
<comment type="subcellular location">
    <subcellularLocation>
        <location evidence="2">Cell membrane</location>
        <topology evidence="2">Multi-pass membrane protein</topology>
    </subcellularLocation>
</comment>
<keyword evidence="6" id="KW-0808">Transferase</keyword>
<feature type="domain" description="Histidine kinase" evidence="15">
    <location>
        <begin position="254"/>
        <end position="472"/>
    </location>
</feature>
<evidence type="ECO:0000256" key="5">
    <source>
        <dbReference type="ARBA" id="ARBA00022553"/>
    </source>
</evidence>
<evidence type="ECO:0000313" key="18">
    <source>
        <dbReference type="Proteomes" id="UP001222800"/>
    </source>
</evidence>
<keyword evidence="5" id="KW-0597">Phosphoprotein</keyword>
<dbReference type="Pfam" id="PF00512">
    <property type="entry name" value="HisKA"/>
    <property type="match status" value="1"/>
</dbReference>
<dbReference type="RefSeq" id="WP_277732135.1">
    <property type="nucleotide sequence ID" value="NZ_CP120733.1"/>
</dbReference>
<dbReference type="InterPro" id="IPR050398">
    <property type="entry name" value="HssS/ArlS-like"/>
</dbReference>
<dbReference type="SUPFAM" id="SSF158472">
    <property type="entry name" value="HAMP domain-like"/>
    <property type="match status" value="1"/>
</dbReference>
<evidence type="ECO:0000259" key="15">
    <source>
        <dbReference type="PROSITE" id="PS50109"/>
    </source>
</evidence>
<dbReference type="SMART" id="SM00387">
    <property type="entry name" value="HATPase_c"/>
    <property type="match status" value="1"/>
</dbReference>
<evidence type="ECO:0000256" key="8">
    <source>
        <dbReference type="ARBA" id="ARBA00022741"/>
    </source>
</evidence>
<keyword evidence="9 17" id="KW-0418">Kinase</keyword>
<proteinExistence type="predicted"/>
<evidence type="ECO:0000256" key="2">
    <source>
        <dbReference type="ARBA" id="ARBA00004651"/>
    </source>
</evidence>
<dbReference type="PANTHER" id="PTHR45528">
    <property type="entry name" value="SENSOR HISTIDINE KINASE CPXA"/>
    <property type="match status" value="1"/>
</dbReference>